<evidence type="ECO:0000259" key="1">
    <source>
        <dbReference type="Pfam" id="PF11258"/>
    </source>
</evidence>
<dbReference type="Gene3D" id="3.50.90.10">
    <property type="entry name" value="YerB-like"/>
    <property type="match status" value="1"/>
</dbReference>
<accession>A0A0G0M5D4</accession>
<feature type="domain" description="DUF3048" evidence="2">
    <location>
        <begin position="288"/>
        <end position="396"/>
    </location>
</feature>
<dbReference type="Pfam" id="PF17479">
    <property type="entry name" value="DUF3048_C"/>
    <property type="match status" value="1"/>
</dbReference>
<organism evidence="3 4">
    <name type="scientific">Candidatus Woesebacteria bacterium GW2011_GWA1_39_12</name>
    <dbReference type="NCBI Taxonomy" id="1618549"/>
    <lineage>
        <taxon>Bacteria</taxon>
        <taxon>Candidatus Woeseibacteriota</taxon>
    </lineage>
</organism>
<dbReference type="InterPro" id="IPR023158">
    <property type="entry name" value="YerB-like_sf"/>
</dbReference>
<dbReference type="InterPro" id="IPR021416">
    <property type="entry name" value="DUF3048_N"/>
</dbReference>
<evidence type="ECO:0000259" key="2">
    <source>
        <dbReference type="Pfam" id="PF17479"/>
    </source>
</evidence>
<gene>
    <name evidence="3" type="ORF">UT23_C0003G0059</name>
</gene>
<reference evidence="3 4" key="1">
    <citation type="journal article" date="2015" name="Nature">
        <title>rRNA introns, odd ribosomes, and small enigmatic genomes across a large radiation of phyla.</title>
        <authorList>
            <person name="Brown C.T."/>
            <person name="Hug L.A."/>
            <person name="Thomas B.C."/>
            <person name="Sharon I."/>
            <person name="Castelle C.J."/>
            <person name="Singh A."/>
            <person name="Wilkins M.J."/>
            <person name="Williams K.H."/>
            <person name="Banfield J.F."/>
        </authorList>
    </citation>
    <scope>NUCLEOTIDE SEQUENCE [LARGE SCALE GENOMIC DNA]</scope>
</reference>
<proteinExistence type="predicted"/>
<dbReference type="AlphaFoldDB" id="A0A0G0M5D4"/>
<dbReference type="SUPFAM" id="SSF159774">
    <property type="entry name" value="YerB-like"/>
    <property type="match status" value="2"/>
</dbReference>
<dbReference type="Pfam" id="PF11258">
    <property type="entry name" value="DUF3048"/>
    <property type="match status" value="1"/>
</dbReference>
<dbReference type="EMBL" id="LBWA01000003">
    <property type="protein sequence ID" value="KKQ98432.1"/>
    <property type="molecule type" value="Genomic_DNA"/>
</dbReference>
<evidence type="ECO:0000313" key="4">
    <source>
        <dbReference type="Proteomes" id="UP000034325"/>
    </source>
</evidence>
<dbReference type="Proteomes" id="UP000034325">
    <property type="component" value="Unassembled WGS sequence"/>
</dbReference>
<protein>
    <recommendedName>
        <fullName evidence="5">DUF3048 domain-containing protein</fullName>
    </recommendedName>
</protein>
<evidence type="ECO:0000313" key="3">
    <source>
        <dbReference type="EMBL" id="KKQ98432.1"/>
    </source>
</evidence>
<sequence>MKDNISKVKNTKNLMLIVSFLGLYLVSAGSSWALFSFLKGEPGSSKTTAEGRGRIDPNLPKTEECPINGKMYSKPERDIWETRRPITAVIENHLESRPQSGLSFADVVYEAVAEGGITRFLSVFYCGASAQDIKIAPIRSIRVYFINWAAEYSNNPLLVHSGGANNICSNCPGGIKVRGDVAPEVDALKLLVKLSWRAPNGNAMDAGTNLGYPAVKRDQYRLGEKAAWEHSYEGYTDKIFDEGVKREFGYKNEEGETWDENFVKWRFSDGKPLASPKASEISFEFWSNKPEYDVSWKYDASNNRYLRFSGGKEHADHETKEQITTSNVVVQKVREKGPVDKEGHMFYTTIGEGDALIFQNGDVIEGTWRKRTQDDRTRFFDKGGAEVSFVKGAIWIEAIPDGNEIKY</sequence>
<evidence type="ECO:0008006" key="5">
    <source>
        <dbReference type="Google" id="ProtNLM"/>
    </source>
</evidence>
<name>A0A0G0M5D4_9BACT</name>
<dbReference type="InterPro" id="IPR035328">
    <property type="entry name" value="DUF3048_C"/>
</dbReference>
<feature type="domain" description="DUF3048" evidence="1">
    <location>
        <begin position="81"/>
        <end position="168"/>
    </location>
</feature>
<comment type="caution">
    <text evidence="3">The sequence shown here is derived from an EMBL/GenBank/DDBJ whole genome shotgun (WGS) entry which is preliminary data.</text>
</comment>